<feature type="transmembrane region" description="Helical" evidence="1">
    <location>
        <begin position="63"/>
        <end position="82"/>
    </location>
</feature>
<evidence type="ECO:0000313" key="3">
    <source>
        <dbReference type="Proteomes" id="UP000182829"/>
    </source>
</evidence>
<feature type="transmembrane region" description="Helical" evidence="1">
    <location>
        <begin position="20"/>
        <end position="51"/>
    </location>
</feature>
<keyword evidence="1" id="KW-0812">Transmembrane</keyword>
<gene>
    <name evidence="2" type="ORF">SAMN05443661_13219</name>
</gene>
<name>A0A1I3RMP1_9EURY</name>
<keyword evidence="1" id="KW-0472">Membrane</keyword>
<dbReference type="EMBL" id="FORO01000032">
    <property type="protein sequence ID" value="SFJ47049.1"/>
    <property type="molecule type" value="Genomic_DNA"/>
</dbReference>
<reference evidence="2 3" key="1">
    <citation type="submission" date="2016-10" db="EMBL/GenBank/DDBJ databases">
        <authorList>
            <person name="de Groot N.N."/>
        </authorList>
    </citation>
    <scope>NUCLEOTIDE SEQUENCE [LARGE SCALE GENOMIC DNA]</scope>
    <source>
        <strain evidence="2 3">SP2</strain>
    </source>
</reference>
<dbReference type="RefSeq" id="WP_015233707.1">
    <property type="nucleotide sequence ID" value="NZ_FORO01000032.1"/>
</dbReference>
<keyword evidence="1" id="KW-1133">Transmembrane helix</keyword>
<accession>A0A1I3RMP1</accession>
<dbReference type="AlphaFoldDB" id="A0A1I3RMP1"/>
<dbReference type="Proteomes" id="UP000182829">
    <property type="component" value="Unassembled WGS sequence"/>
</dbReference>
<evidence type="ECO:0000313" key="2">
    <source>
        <dbReference type="EMBL" id="SFJ47049.1"/>
    </source>
</evidence>
<protein>
    <submittedName>
        <fullName evidence="2">Uncharacterized protein</fullName>
    </submittedName>
</protein>
<dbReference type="GeneID" id="14209396"/>
<feature type="transmembrane region" description="Helical" evidence="1">
    <location>
        <begin position="88"/>
        <end position="107"/>
    </location>
</feature>
<dbReference type="OrthoDB" id="205524at2157"/>
<proteinExistence type="predicted"/>
<sequence>MAEESSTGPMRLRMSGVGVVAGGVLLAGATVIVSFWLAAVLVIVCGGIWMIVDDGTDAFQGSVGVLAVGLIGLLEALSGIGLGLDPVAFATLAVAFGCFDVAAGLLLGRFSSANATRES</sequence>
<dbReference type="OMA" id="GVIWMAF"/>
<organism evidence="2 3">
    <name type="scientific">Natronobacterium gregoryi</name>
    <dbReference type="NCBI Taxonomy" id="44930"/>
    <lineage>
        <taxon>Archaea</taxon>
        <taxon>Methanobacteriati</taxon>
        <taxon>Methanobacteriota</taxon>
        <taxon>Stenosarchaea group</taxon>
        <taxon>Halobacteria</taxon>
        <taxon>Halobacteriales</taxon>
        <taxon>Natrialbaceae</taxon>
        <taxon>Natronobacterium</taxon>
    </lineage>
</organism>
<evidence type="ECO:0000256" key="1">
    <source>
        <dbReference type="SAM" id="Phobius"/>
    </source>
</evidence>